<evidence type="ECO:0000256" key="5">
    <source>
        <dbReference type="SAM" id="MobiDB-lite"/>
    </source>
</evidence>
<evidence type="ECO:0008006" key="10">
    <source>
        <dbReference type="Google" id="ProtNLM"/>
    </source>
</evidence>
<dbReference type="Proteomes" id="UP001153292">
    <property type="component" value="Chromosome 19"/>
</dbReference>
<feature type="compositionally biased region" description="Basic and acidic residues" evidence="5">
    <location>
        <begin position="216"/>
        <end position="232"/>
    </location>
</feature>
<dbReference type="PANTHER" id="PTHR22948:SF29">
    <property type="entry name" value="FI02030P-RELATED"/>
    <property type="match status" value="1"/>
</dbReference>
<feature type="compositionally biased region" description="Low complexity" evidence="5">
    <location>
        <begin position="677"/>
        <end position="686"/>
    </location>
</feature>
<evidence type="ECO:0000256" key="1">
    <source>
        <dbReference type="ARBA" id="ARBA00004496"/>
    </source>
</evidence>
<dbReference type="InterPro" id="IPR002999">
    <property type="entry name" value="Tudor"/>
</dbReference>
<proteinExistence type="predicted"/>
<feature type="compositionally biased region" description="Pro residues" evidence="5">
    <location>
        <begin position="775"/>
        <end position="806"/>
    </location>
</feature>
<dbReference type="CDD" id="cd09972">
    <property type="entry name" value="LOTUS_TDRD_OSKAR"/>
    <property type="match status" value="1"/>
</dbReference>
<evidence type="ECO:0000256" key="3">
    <source>
        <dbReference type="ARBA" id="ARBA00022737"/>
    </source>
</evidence>
<dbReference type="PROSITE" id="PS51644">
    <property type="entry name" value="HTH_OST"/>
    <property type="match status" value="2"/>
</dbReference>
<dbReference type="PANTHER" id="PTHR22948">
    <property type="entry name" value="TUDOR DOMAIN CONTAINING PROTEIN"/>
    <property type="match status" value="1"/>
</dbReference>
<dbReference type="InterPro" id="IPR050621">
    <property type="entry name" value="Tudor_domain_containing"/>
</dbReference>
<feature type="domain" description="HTH OST-type" evidence="7">
    <location>
        <begin position="247"/>
        <end position="321"/>
    </location>
</feature>
<accession>A0ABN8B6V4</accession>
<evidence type="ECO:0000256" key="2">
    <source>
        <dbReference type="ARBA" id="ARBA00022490"/>
    </source>
</evidence>
<evidence type="ECO:0000256" key="4">
    <source>
        <dbReference type="ARBA" id="ARBA00022871"/>
    </source>
</evidence>
<dbReference type="Gene3D" id="2.30.30.140">
    <property type="match status" value="1"/>
</dbReference>
<feature type="compositionally biased region" description="Pro residues" evidence="5">
    <location>
        <begin position="918"/>
        <end position="932"/>
    </location>
</feature>
<dbReference type="SUPFAM" id="SSF63748">
    <property type="entry name" value="Tudor/PWWP/MBT"/>
    <property type="match status" value="1"/>
</dbReference>
<reference evidence="8" key="1">
    <citation type="submission" date="2021-12" db="EMBL/GenBank/DDBJ databases">
        <authorList>
            <person name="King R."/>
        </authorList>
    </citation>
    <scope>NUCLEOTIDE SEQUENCE</scope>
</reference>
<feature type="region of interest" description="Disordered" evidence="5">
    <location>
        <begin position="214"/>
        <end position="245"/>
    </location>
</feature>
<dbReference type="InterPro" id="IPR035437">
    <property type="entry name" value="SNase_OB-fold_sf"/>
</dbReference>
<name>A0ABN8B6V4_CHISP</name>
<feature type="compositionally biased region" description="Pro residues" evidence="5">
    <location>
        <begin position="707"/>
        <end position="716"/>
    </location>
</feature>
<dbReference type="Gene3D" id="2.40.50.90">
    <property type="match status" value="1"/>
</dbReference>
<dbReference type="InterPro" id="IPR025605">
    <property type="entry name" value="OST-HTH/LOTUS_dom"/>
</dbReference>
<feature type="domain" description="HTH OST-type" evidence="7">
    <location>
        <begin position="4"/>
        <end position="78"/>
    </location>
</feature>
<keyword evidence="4" id="KW-0744">Spermatogenesis</keyword>
<keyword evidence="9" id="KW-1185">Reference proteome</keyword>
<sequence>MDQEMTDLKSVLRSLVVSSPTQMDVRSLLRDYRNMMGSPIPLAKYGFRDPLEFLKERCGDCFLFTGPASNPVLTLIVPETLKHIDQFVQRQKLSSTVKHKGKRRSVSEALIKKPQPNLIASTFISSSIRNKPINEDPVKSNLKPLIKNGETQVKEQLNKQSYKPEIKTSSNCNISVSNKENEQHNNVNKLRAAEHEYCSTEAYQNFLKKRLPPYSENEKCDEKTSSKDDGDSGRQTASSTSSTKAAKLEELKNEIMDLISEFPEGVWCTELIRLYRERYRRELDFIRFGFTSILSVVAALGPGVVESRDPEGGDWLVRDARYVPRVPRVPHECPGPARVRARSRPHLARPVSCTSPVDPDDALPGIDFDPDVFPSDCMHFMDSIPGASLAGLAAGAMLEVLVGEVYSPSHFWVLRLGERHHAAMEDIMDQMTRYYSHGEGRARALSLGAVRVGHYCSSVYEGDWHRSLIVRILDSETVKVRHVDYGTVETVRVSALKPLRREWGQLPAQAVRARLAGVRPCGRGRRWPHAASAAFLRAVRDTRLVANLVCQDPQEDIIEVFLINTSTEEDINISNELIRSGHADGRPDSSLRTSECYLFPRFEALEGGDTPNYGEIARYLRDGIRLEFVDEYRRHVPADLPPLASPHTTPPPAPPAPPTPSPTPPSLSPSPSPTPPESTESAGSSTERMRASAPVFEPASLAARAESPPPSRPAPPDTFNRIPLMQPQPAQELRPQPPPPPRPPPPPPQQAYSPMMPYVGMPPFPGAVPLYPPLYPPPMPVFVPGPGPPGPPGPPGFAPQPGPYPHAPRQTARPPGPNRWAGPRAASPPPPYNGSPNVRRGPSPTRAGGRGDVTLSVSECEIFRLLSRVDPGAAQWYMADAISRAMRSPAPAPTSSLNPEAAEFRLVASGTQTDLPRIPLPPGMRPPPGFER</sequence>
<dbReference type="Pfam" id="PF00567">
    <property type="entry name" value="TUDOR"/>
    <property type="match status" value="1"/>
</dbReference>
<feature type="region of interest" description="Disordered" evidence="5">
    <location>
        <begin position="639"/>
        <end position="760"/>
    </location>
</feature>
<feature type="region of interest" description="Disordered" evidence="5">
    <location>
        <begin position="775"/>
        <end position="855"/>
    </location>
</feature>
<comment type="subcellular location">
    <subcellularLocation>
        <location evidence="1">Cytoplasm</location>
    </subcellularLocation>
</comment>
<dbReference type="Pfam" id="PF12872">
    <property type="entry name" value="OST-HTH"/>
    <property type="match status" value="2"/>
</dbReference>
<evidence type="ECO:0000259" key="6">
    <source>
        <dbReference type="PROSITE" id="PS50304"/>
    </source>
</evidence>
<dbReference type="SUPFAM" id="SSF50199">
    <property type="entry name" value="Staphylococcal nuclease"/>
    <property type="match status" value="1"/>
</dbReference>
<feature type="compositionally biased region" description="Low complexity" evidence="5">
    <location>
        <begin position="236"/>
        <end position="245"/>
    </location>
</feature>
<dbReference type="PRINTS" id="PR01217">
    <property type="entry name" value="PRICHEXTENSN"/>
</dbReference>
<feature type="compositionally biased region" description="Low complexity" evidence="5">
    <location>
        <begin position="697"/>
        <end position="706"/>
    </location>
</feature>
<evidence type="ECO:0000259" key="7">
    <source>
        <dbReference type="PROSITE" id="PS51644"/>
    </source>
</evidence>
<keyword evidence="2" id="KW-0963">Cytoplasm</keyword>
<keyword evidence="3" id="KW-0677">Repeat</keyword>
<feature type="compositionally biased region" description="Pro residues" evidence="5">
    <location>
        <begin position="735"/>
        <end position="749"/>
    </location>
</feature>
<dbReference type="SMART" id="SM00333">
    <property type="entry name" value="TUDOR"/>
    <property type="match status" value="1"/>
</dbReference>
<dbReference type="EMBL" id="OU963912">
    <property type="protein sequence ID" value="CAH0401501.1"/>
    <property type="molecule type" value="Genomic_DNA"/>
</dbReference>
<feature type="domain" description="Tudor" evidence="6">
    <location>
        <begin position="449"/>
        <end position="506"/>
    </location>
</feature>
<dbReference type="Gene3D" id="3.30.420.610">
    <property type="entry name" value="LOTUS domain-like"/>
    <property type="match status" value="2"/>
</dbReference>
<evidence type="ECO:0000313" key="9">
    <source>
        <dbReference type="Proteomes" id="UP001153292"/>
    </source>
</evidence>
<dbReference type="InterPro" id="IPR041966">
    <property type="entry name" value="LOTUS-like"/>
</dbReference>
<feature type="compositionally biased region" description="Pro residues" evidence="5">
    <location>
        <begin position="639"/>
        <end position="676"/>
    </location>
</feature>
<dbReference type="PROSITE" id="PS50304">
    <property type="entry name" value="TUDOR"/>
    <property type="match status" value="1"/>
</dbReference>
<feature type="region of interest" description="Disordered" evidence="5">
    <location>
        <begin position="910"/>
        <end position="932"/>
    </location>
</feature>
<organism evidence="8 9">
    <name type="scientific">Chilo suppressalis</name>
    <name type="common">Asiatic rice borer moth</name>
    <dbReference type="NCBI Taxonomy" id="168631"/>
    <lineage>
        <taxon>Eukaryota</taxon>
        <taxon>Metazoa</taxon>
        <taxon>Ecdysozoa</taxon>
        <taxon>Arthropoda</taxon>
        <taxon>Hexapoda</taxon>
        <taxon>Insecta</taxon>
        <taxon>Pterygota</taxon>
        <taxon>Neoptera</taxon>
        <taxon>Endopterygota</taxon>
        <taxon>Lepidoptera</taxon>
        <taxon>Glossata</taxon>
        <taxon>Ditrysia</taxon>
        <taxon>Pyraloidea</taxon>
        <taxon>Crambidae</taxon>
        <taxon>Crambinae</taxon>
        <taxon>Chilo</taxon>
    </lineage>
</organism>
<keyword evidence="4" id="KW-0221">Differentiation</keyword>
<gene>
    <name evidence="8" type="ORF">CHILSU_LOCUS4727</name>
</gene>
<protein>
    <recommendedName>
        <fullName evidence="10">Tudor domain-containing protein</fullName>
    </recommendedName>
</protein>
<evidence type="ECO:0000313" key="8">
    <source>
        <dbReference type="EMBL" id="CAH0401501.1"/>
    </source>
</evidence>